<feature type="binding site" evidence="4">
    <location>
        <begin position="163"/>
        <end position="166"/>
    </location>
    <ligand>
        <name>pyridoxal 5'-phosphate</name>
        <dbReference type="ChEBI" id="CHEBI:597326"/>
    </ligand>
</feature>
<evidence type="ECO:0000256" key="2">
    <source>
        <dbReference type="ARBA" id="ARBA00022801"/>
    </source>
</evidence>
<dbReference type="UniPathway" id="UPA00253">
    <property type="reaction ID" value="UER00329"/>
</dbReference>
<dbReference type="PIRSF" id="PIRSF038800">
    <property type="entry name" value="KYNU"/>
    <property type="match status" value="1"/>
</dbReference>
<dbReference type="PANTHER" id="PTHR14084">
    <property type="entry name" value="KYNURENINASE"/>
    <property type="match status" value="1"/>
</dbReference>
<feature type="binding site" evidence="4">
    <location>
        <position position="304"/>
    </location>
    <ligand>
        <name>pyridoxal 5'-phosphate</name>
        <dbReference type="ChEBI" id="CHEBI:597326"/>
    </ligand>
</feature>
<feature type="binding site" evidence="4">
    <location>
        <position position="251"/>
    </location>
    <ligand>
        <name>pyridoxal 5'-phosphate</name>
        <dbReference type="ChEBI" id="CHEBI:597326"/>
    </ligand>
</feature>
<comment type="function">
    <text evidence="4 5">Catalyzes the cleavage of L-kynurenine (L-Kyn) and L-3-hydroxykynurenine (L-3OHKyn) into anthranilic acid (AA) and 3-hydroxyanthranilic acid (3-OHAA), respectively.</text>
</comment>
<dbReference type="Gene3D" id="3.40.640.10">
    <property type="entry name" value="Type I PLP-dependent aspartate aminotransferase-like (Major domain)"/>
    <property type="match status" value="1"/>
</dbReference>
<dbReference type="SUPFAM" id="SSF53383">
    <property type="entry name" value="PLP-dependent transferases"/>
    <property type="match status" value="1"/>
</dbReference>
<dbReference type="EC" id="3.7.1.3" evidence="4 5"/>
<feature type="binding site" evidence="4">
    <location>
        <position position="136"/>
    </location>
    <ligand>
        <name>pyridoxal 5'-phosphate</name>
        <dbReference type="ChEBI" id="CHEBI:597326"/>
    </ligand>
</feature>
<evidence type="ECO:0000313" key="7">
    <source>
        <dbReference type="Proteomes" id="UP000245383"/>
    </source>
</evidence>
<dbReference type="FunFam" id="3.40.640.10:FF:000031">
    <property type="entry name" value="Kynureninase"/>
    <property type="match status" value="1"/>
</dbReference>
<comment type="cofactor">
    <cofactor evidence="4 5">
        <name>pyridoxal 5'-phosphate</name>
        <dbReference type="ChEBI" id="CHEBI:597326"/>
    </cofactor>
</comment>
<feature type="binding site" evidence="4">
    <location>
        <position position="273"/>
    </location>
    <ligand>
        <name>pyridoxal 5'-phosphate</name>
        <dbReference type="ChEBI" id="CHEBI:597326"/>
    </ligand>
</feature>
<dbReference type="Proteomes" id="UP000245383">
    <property type="component" value="Unassembled WGS sequence"/>
</dbReference>
<dbReference type="InterPro" id="IPR015424">
    <property type="entry name" value="PyrdxlP-dep_Trfase"/>
</dbReference>
<keyword evidence="4 5" id="KW-0963">Cytoplasm</keyword>
<dbReference type="GO" id="GO:0030170">
    <property type="term" value="F:pyridoxal phosphate binding"/>
    <property type="evidence" value="ECO:0007669"/>
    <property type="project" value="UniProtKB-UniRule"/>
</dbReference>
<dbReference type="GO" id="GO:0043420">
    <property type="term" value="P:anthranilate metabolic process"/>
    <property type="evidence" value="ECO:0007669"/>
    <property type="project" value="UniProtKB-UniRule"/>
</dbReference>
<evidence type="ECO:0000256" key="1">
    <source>
        <dbReference type="ARBA" id="ARBA00022642"/>
    </source>
</evidence>
<keyword evidence="7" id="KW-1185">Reference proteome</keyword>
<dbReference type="HAMAP" id="MF_01970">
    <property type="entry name" value="Kynureninase"/>
    <property type="match status" value="1"/>
</dbReference>
<comment type="catalytic activity">
    <reaction evidence="5">
        <text>3-hydroxy-L-kynurenine + H2O = 3-hydroxyanthranilate + L-alanine + H(+)</text>
        <dbReference type="Rhea" id="RHEA:25143"/>
        <dbReference type="ChEBI" id="CHEBI:15377"/>
        <dbReference type="ChEBI" id="CHEBI:15378"/>
        <dbReference type="ChEBI" id="CHEBI:36559"/>
        <dbReference type="ChEBI" id="CHEBI:57972"/>
        <dbReference type="ChEBI" id="CHEBI:58125"/>
        <dbReference type="EC" id="3.7.1.3"/>
    </reaction>
</comment>
<evidence type="ECO:0000256" key="5">
    <source>
        <dbReference type="PIRNR" id="PIRNR038800"/>
    </source>
</evidence>
<comment type="similarity">
    <text evidence="4 5">Belongs to the kynureninase family.</text>
</comment>
<dbReference type="GO" id="GO:0034354">
    <property type="term" value="P:'de novo' NAD+ biosynthetic process from L-tryptophan"/>
    <property type="evidence" value="ECO:0007669"/>
    <property type="project" value="UniProtKB-UniRule"/>
</dbReference>
<dbReference type="STRING" id="133385.A0A2T9YJ84"/>
<gene>
    <name evidence="4" type="primary">BNA5</name>
    <name evidence="6" type="ORF">BB561_003833</name>
</gene>
<feature type="modified residue" description="N6-(pyridoxal phosphate)lysine" evidence="4">
    <location>
        <position position="274"/>
    </location>
</feature>
<keyword evidence="1 4" id="KW-0662">Pyridine nucleotide biosynthesis</keyword>
<comment type="pathway">
    <text evidence="4 5">Cofactor biosynthesis; NAD(+) biosynthesis; quinolinate from L-kynurenine: step 2/3.</text>
</comment>
<reference evidence="6 7" key="1">
    <citation type="journal article" date="2018" name="MBio">
        <title>Comparative Genomics Reveals the Core Gene Toolbox for the Fungus-Insect Symbiosis.</title>
        <authorList>
            <person name="Wang Y."/>
            <person name="Stata M."/>
            <person name="Wang W."/>
            <person name="Stajich J.E."/>
            <person name="White M.M."/>
            <person name="Moncalvo J.M."/>
        </authorList>
    </citation>
    <scope>NUCLEOTIDE SEQUENCE [LARGE SCALE GENOMIC DNA]</scope>
    <source>
        <strain evidence="6 7">SWE-8-4</strain>
    </source>
</reference>
<feature type="binding site" evidence="4">
    <location>
        <position position="332"/>
    </location>
    <ligand>
        <name>pyridoxal 5'-phosphate</name>
        <dbReference type="ChEBI" id="CHEBI:597326"/>
    </ligand>
</feature>
<feature type="binding site" evidence="4">
    <location>
        <position position="135"/>
    </location>
    <ligand>
        <name>pyridoxal 5'-phosphate</name>
        <dbReference type="ChEBI" id="CHEBI:597326"/>
    </ligand>
</feature>
<evidence type="ECO:0000256" key="4">
    <source>
        <dbReference type="HAMAP-Rule" id="MF_03017"/>
    </source>
</evidence>
<dbReference type="PANTHER" id="PTHR14084:SF0">
    <property type="entry name" value="KYNURENINASE"/>
    <property type="match status" value="1"/>
</dbReference>
<comment type="subunit">
    <text evidence="4 5">Homodimer.</text>
</comment>
<dbReference type="InterPro" id="IPR015422">
    <property type="entry name" value="PyrdxlP-dep_Trfase_small"/>
</dbReference>
<dbReference type="GO" id="GO:0019441">
    <property type="term" value="P:L-tryptophan catabolic process to kynurenine"/>
    <property type="evidence" value="ECO:0007669"/>
    <property type="project" value="TreeGrafter"/>
</dbReference>
<comment type="catalytic activity">
    <reaction evidence="4 5">
        <text>L-kynurenine + H2O = anthranilate + L-alanine + H(+)</text>
        <dbReference type="Rhea" id="RHEA:16813"/>
        <dbReference type="ChEBI" id="CHEBI:15377"/>
        <dbReference type="ChEBI" id="CHEBI:15378"/>
        <dbReference type="ChEBI" id="CHEBI:16567"/>
        <dbReference type="ChEBI" id="CHEBI:57959"/>
        <dbReference type="ChEBI" id="CHEBI:57972"/>
        <dbReference type="EC" id="3.7.1.3"/>
    </reaction>
</comment>
<dbReference type="OrthoDB" id="5978656at2759"/>
<evidence type="ECO:0000256" key="3">
    <source>
        <dbReference type="ARBA" id="ARBA00022898"/>
    </source>
</evidence>
<comment type="caution">
    <text evidence="4">Lacks conserved residue(s) required for the propagation of feature annotation.</text>
</comment>
<comment type="caution">
    <text evidence="6">The sequence shown here is derived from an EMBL/GenBank/DDBJ whole genome shotgun (WGS) entry which is preliminary data.</text>
</comment>
<feature type="binding site" evidence="4">
    <location>
        <position position="248"/>
    </location>
    <ligand>
        <name>pyridoxal 5'-phosphate</name>
        <dbReference type="ChEBI" id="CHEBI:597326"/>
    </ligand>
</feature>
<dbReference type="Gene3D" id="3.90.1150.10">
    <property type="entry name" value="Aspartate Aminotransferase, domain 1"/>
    <property type="match status" value="1"/>
</dbReference>
<dbReference type="Pfam" id="PF22580">
    <property type="entry name" value="KYNU_C"/>
    <property type="match status" value="1"/>
</dbReference>
<dbReference type="GO" id="GO:0005737">
    <property type="term" value="C:cytoplasm"/>
    <property type="evidence" value="ECO:0007669"/>
    <property type="project" value="UniProtKB-SubCell"/>
</dbReference>
<dbReference type="UniPathway" id="UPA00334">
    <property type="reaction ID" value="UER00455"/>
</dbReference>
<keyword evidence="3 4" id="KW-0663">Pyridoxal phosphate</keyword>
<organism evidence="6 7">
    <name type="scientific">Smittium simulii</name>
    <dbReference type="NCBI Taxonomy" id="133385"/>
    <lineage>
        <taxon>Eukaryota</taxon>
        <taxon>Fungi</taxon>
        <taxon>Fungi incertae sedis</taxon>
        <taxon>Zoopagomycota</taxon>
        <taxon>Kickxellomycotina</taxon>
        <taxon>Harpellomycetes</taxon>
        <taxon>Harpellales</taxon>
        <taxon>Legeriomycetaceae</taxon>
        <taxon>Smittium</taxon>
    </lineage>
</organism>
<dbReference type="InterPro" id="IPR010111">
    <property type="entry name" value="Kynureninase"/>
</dbReference>
<dbReference type="EMBL" id="MBFR01000162">
    <property type="protein sequence ID" value="PVU92412.1"/>
    <property type="molecule type" value="Genomic_DNA"/>
</dbReference>
<proteinExistence type="inferred from homology"/>
<sequence length="454" mass="50955">MSVQHGIASFEDYISSLGANTSLEFAQALDSQKELASFRDEFEFPTIRSCGGTRSLGGSLDDKCVYLCTNSLGLMPTQARNRINEDLDVWAREGVFAHHSNKYGNPWVSVEDTITPKLEKVVGGLPGEVTAMNSLTVNAHLLFGSFYQPTETRFKVVMEAGSFPSDYYAVRSHLKMRGVDPDLAVIEIHPREGEDLIRTEDIIKTINDNGQEIALIWFAGVQYYTGQVFDMELITKIGHENGCMVGLDLAHAAGNIVLKLHDWNVDFAVWCHYKYMCSCAGALAGAFVHNKYARDFERNRLTGWWAHNLDTRFVMDNKMDLAEGIDGFRVSNQSVISAAAVRAALDVFDKTSMEALRARSLVLTGYLEYLLNAMENTSKNIRIMTPKNPNERGAQLSLVFTDNTVDDVFNYLKSYGIIADIRRPIVIRVAPAPLFSTFEDVWKFVTILNQYQFK</sequence>
<evidence type="ECO:0000313" key="6">
    <source>
        <dbReference type="EMBL" id="PVU92412.1"/>
    </source>
</evidence>
<comment type="pathway">
    <text evidence="4 5">Amino-acid degradation; L-kynurenine degradation; L-alanine and anthranilate from L-kynurenine: step 1/1.</text>
</comment>
<accession>A0A2T9YJ84</accession>
<protein>
    <recommendedName>
        <fullName evidence="4 5">Kynureninase</fullName>
        <ecNumber evidence="4 5">3.7.1.3</ecNumber>
    </recommendedName>
    <alternativeName>
        <fullName evidence="4">Biosynthesis of nicotinic acid protein 5</fullName>
    </alternativeName>
    <alternativeName>
        <fullName evidence="4">L-kynurenine hydrolase</fullName>
    </alternativeName>
</protein>
<dbReference type="GO" id="GO:0030429">
    <property type="term" value="F:kynureninase activity"/>
    <property type="evidence" value="ECO:0007669"/>
    <property type="project" value="UniProtKB-UniRule"/>
</dbReference>
<name>A0A2T9YJ84_9FUNG</name>
<dbReference type="NCBIfam" id="TIGR01814">
    <property type="entry name" value="kynureninase"/>
    <property type="match status" value="1"/>
</dbReference>
<dbReference type="GO" id="GO:0019805">
    <property type="term" value="P:quinolinate biosynthetic process"/>
    <property type="evidence" value="ECO:0007669"/>
    <property type="project" value="UniProtKB-UniRule"/>
</dbReference>
<dbReference type="AlphaFoldDB" id="A0A2T9YJ84"/>
<keyword evidence="2 4" id="KW-0378">Hydrolase</keyword>
<dbReference type="InterPro" id="IPR015421">
    <property type="entry name" value="PyrdxlP-dep_Trfase_major"/>
</dbReference>
<dbReference type="GO" id="GO:0097053">
    <property type="term" value="P:L-kynurenine catabolic process"/>
    <property type="evidence" value="ECO:0007669"/>
    <property type="project" value="UniProtKB-UniRule"/>
</dbReference>
<comment type="subcellular location">
    <subcellularLocation>
        <location evidence="4 5">Cytoplasm</location>
    </subcellularLocation>
</comment>